<gene>
    <name evidence="1" type="ORF">JMJ77_014090</name>
</gene>
<accession>A0A9P7R2Q9</accession>
<comment type="caution">
    <text evidence="1">The sequence shown here is derived from an EMBL/GenBank/DDBJ whole genome shotgun (WGS) entry which is preliminary data.</text>
</comment>
<dbReference type="AlphaFoldDB" id="A0A9P7R2Q9"/>
<dbReference type="EMBL" id="JAESDN010000006">
    <property type="protein sequence ID" value="KAG7048452.1"/>
    <property type="molecule type" value="Genomic_DNA"/>
</dbReference>
<organism evidence="1 2">
    <name type="scientific">Colletotrichum scovillei</name>
    <dbReference type="NCBI Taxonomy" id="1209932"/>
    <lineage>
        <taxon>Eukaryota</taxon>
        <taxon>Fungi</taxon>
        <taxon>Dikarya</taxon>
        <taxon>Ascomycota</taxon>
        <taxon>Pezizomycotina</taxon>
        <taxon>Sordariomycetes</taxon>
        <taxon>Hypocreomycetidae</taxon>
        <taxon>Glomerellales</taxon>
        <taxon>Glomerellaceae</taxon>
        <taxon>Colletotrichum</taxon>
        <taxon>Colletotrichum acutatum species complex</taxon>
    </lineage>
</organism>
<evidence type="ECO:0000313" key="2">
    <source>
        <dbReference type="Proteomes" id="UP000699042"/>
    </source>
</evidence>
<name>A0A9P7R2Q9_9PEZI</name>
<reference evidence="1" key="1">
    <citation type="submission" date="2021-05" db="EMBL/GenBank/DDBJ databases">
        <title>Comparative genomics of three Colletotrichum scovillei strains and genetic complementation revealed genes involved fungal growth and virulence on chili pepper.</title>
        <authorList>
            <person name="Hsieh D.-K."/>
            <person name="Chuang S.-C."/>
            <person name="Chen C.-Y."/>
            <person name="Chao Y.-T."/>
            <person name="Lu M.-Y.J."/>
            <person name="Lee M.-H."/>
            <person name="Shih M.-C."/>
        </authorList>
    </citation>
    <scope>NUCLEOTIDE SEQUENCE</scope>
    <source>
        <strain evidence="1">Coll-153</strain>
    </source>
</reference>
<evidence type="ECO:0000313" key="1">
    <source>
        <dbReference type="EMBL" id="KAG7048452.1"/>
    </source>
</evidence>
<dbReference type="Proteomes" id="UP000699042">
    <property type="component" value="Unassembled WGS sequence"/>
</dbReference>
<proteinExistence type="predicted"/>
<protein>
    <submittedName>
        <fullName evidence="1">Uncharacterized protein</fullName>
    </submittedName>
</protein>
<keyword evidence="2" id="KW-1185">Reference proteome</keyword>
<sequence length="43" mass="4777">MDTLNMGLTGLSMFSALRESCRDNPSFAVDKGNFKQTPQSRPK</sequence>